<evidence type="ECO:0000313" key="3">
    <source>
        <dbReference type="Proteomes" id="UP000575241"/>
    </source>
</evidence>
<dbReference type="RefSeq" id="WP_184161638.1">
    <property type="nucleotide sequence ID" value="NZ_JACHLN010000001.1"/>
</dbReference>
<evidence type="ECO:0008006" key="4">
    <source>
        <dbReference type="Google" id="ProtNLM"/>
    </source>
</evidence>
<protein>
    <recommendedName>
        <fullName evidence="4">Tip attachment protein J domain-containing protein</fullName>
    </recommendedName>
</protein>
<keyword evidence="3" id="KW-1185">Reference proteome</keyword>
<dbReference type="AlphaFoldDB" id="A0A7W7NPX9"/>
<organism evidence="2 3">
    <name type="scientific">Sphingomonas kyeonggiensis</name>
    <dbReference type="NCBI Taxonomy" id="1268553"/>
    <lineage>
        <taxon>Bacteria</taxon>
        <taxon>Pseudomonadati</taxon>
        <taxon>Pseudomonadota</taxon>
        <taxon>Alphaproteobacteria</taxon>
        <taxon>Sphingomonadales</taxon>
        <taxon>Sphingomonadaceae</taxon>
        <taxon>Sphingomonas</taxon>
    </lineage>
</organism>
<evidence type="ECO:0000256" key="1">
    <source>
        <dbReference type="SAM" id="MobiDB-lite"/>
    </source>
</evidence>
<name>A0A7W7NPX9_9SPHN</name>
<gene>
    <name evidence="2" type="ORF">HNP52_000354</name>
</gene>
<dbReference type="Proteomes" id="UP000575241">
    <property type="component" value="Unassembled WGS sequence"/>
</dbReference>
<comment type="caution">
    <text evidence="2">The sequence shown here is derived from an EMBL/GenBank/DDBJ whole genome shotgun (WGS) entry which is preliminary data.</text>
</comment>
<reference evidence="2 3" key="1">
    <citation type="submission" date="2020-08" db="EMBL/GenBank/DDBJ databases">
        <title>Functional genomics of gut bacteria from endangered species of beetles.</title>
        <authorList>
            <person name="Carlos-Shanley C."/>
        </authorList>
    </citation>
    <scope>NUCLEOTIDE SEQUENCE [LARGE SCALE GENOMIC DNA]</scope>
    <source>
        <strain evidence="2 3">S00224</strain>
    </source>
</reference>
<feature type="region of interest" description="Disordered" evidence="1">
    <location>
        <begin position="937"/>
        <end position="960"/>
    </location>
</feature>
<dbReference type="EMBL" id="JACHLN010000001">
    <property type="protein sequence ID" value="MBB4837303.1"/>
    <property type="molecule type" value="Genomic_DNA"/>
</dbReference>
<feature type="region of interest" description="Disordered" evidence="1">
    <location>
        <begin position="414"/>
        <end position="437"/>
    </location>
</feature>
<proteinExistence type="predicted"/>
<feature type="compositionally biased region" description="Low complexity" evidence="1">
    <location>
        <begin position="938"/>
        <end position="960"/>
    </location>
</feature>
<evidence type="ECO:0000313" key="2">
    <source>
        <dbReference type="EMBL" id="MBB4837303.1"/>
    </source>
</evidence>
<sequence>MVGRTGSAGNIVLRKGFNTSDAGDNDRQSFVSVLSVGPVKSVGGFTADRTAVAFNGVGQAIGTFAGFMWMTTQLGLLPQPAALGFGTGAGTPPGWSAAHKLSGLAAAAWTLRFDTKAKLYQNGVPAPMWVVEGGLCYDPRKDSTYPGGSGPHRMADPADTAAYDAAVATWEYSEDPYLHGLKWVHGIWQRDRNDPTSKYQRVMGMGAPWAGIDVASFVDGANIAQANGWKVGGVIFSGDNKWDSLKKLLQAGMGEPLALGAKISCLVNAPKVSLATITIDDVVGEASVAATQPRRARINTVTPRYRLEANNWQLLPGPPISVPEYVAADRGKRSKVLDYAFIQDANQVATAVRYDIENAREFGPIVLPLKLFWMGFKPGDCVTAQLPEMGLNGQTILLLNRDLDPGSGIATMTARSETPGKHPFALGQTTTPPSTPALSGPPLVPVPGAAAWDISETGLTKDGVTFPALVVTGAVDAGSAESVVFEYRRFVNGQAADANWSVAGVEPVTTARKEISGVLPSTAYEVAVSYRSRGVLGGRRILGPEVTTADTAADNAAAALGLAEAAQDLASGKSTIFYQVSPPTAAESAENDRWVDTDAGNFEYRRLPGSGRLSIGGTVVTFGGAAIVYPPWAPAPDQRIAQALTDAAGAQATADGKVATFNQEATPTAESFGDLWYQPSTQSLKRWNGASWSEVATVGATPAQIAQITQALSDAANAQATADGKIDSFYQPGAPAVFGEGDLWTDTDDGNKLYRASANSAAGGAWVLVRDTGIAAAIAAAAGAQGTADGKVTTFTGTGVPAATAVGDLWYNGSTGVLARWNGAAWISTADNTALVQPSVTGPTPLSFNANYLGVLDAGAVPKDFPYKRLQGSTDVTTATAWSIIAADGVTLTIGAGDGVANITAVSKDSASFTIRSTYNGVTRDFPVIVQRSRAAAPVNTGSTGNPGTSGSVNASASSTSTSYGGADSASFTCVAGTAGQVALSTSLTVSLYAPSGVYSQSGYAKPQWRVPGGSWADVGSEYLSNGPASYDKTNGPTDTTLDVNVTKTGLTAGSTYEFRLTFRKASGTSGQTMSFSGTFAGTGS</sequence>
<accession>A0A7W7NPX9</accession>